<organism evidence="2 3">
    <name type="scientific">Candidatus Litorirhabdus singularis</name>
    <dbReference type="NCBI Taxonomy" id="2518993"/>
    <lineage>
        <taxon>Bacteria</taxon>
        <taxon>Pseudomonadati</taxon>
        <taxon>Pseudomonadota</taxon>
        <taxon>Gammaproteobacteria</taxon>
        <taxon>Cellvibrionales</taxon>
        <taxon>Halieaceae</taxon>
        <taxon>Candidatus Litorirhabdus</taxon>
    </lineage>
</organism>
<gene>
    <name evidence="2" type="ORF">EYC98_17770</name>
</gene>
<comment type="caution">
    <text evidence="2">The sequence shown here is derived from an EMBL/GenBank/DDBJ whole genome shotgun (WGS) entry which is preliminary data.</text>
</comment>
<proteinExistence type="predicted"/>
<keyword evidence="3" id="KW-1185">Reference proteome</keyword>
<sequence>MNLIDLMEQIAEPDETGLLTITPYSDIDHQLVQSVPIASVTSLNHFLHGDVRFGDDIWRENAKRSVDFSGLPIQTKHEIKAAVLLASNVGLYEGGNGQKFDSVTLQAAPAIKLGSYLKDKDIASLAEFNTLPELIIRNHIVNFICDVLRLGEGDQIYTHQFRFFQEHLNYGLLTPRTCEIFWDEIARHGIDLNRKQVVLSHPIIPSSILKQVIAQCERRLHEASAAFEAWDSINTHYIEALAQARVCKPVSNTSSLVRVGLGEKFNSRLKEGYLAFDNLKLYVLVYILAYTGMRKEEALSCKIGCAKRKDGRFYIEATLTKTDESEVVMLWVANQDTYDAVTLLERYVLAMHKRAEIILEKHSDVLPTELKHRLTEGLKRKLLFGVADNLTSINFTEARLGSESNDPSKASKFSLHHLRFTLTTQDIDQLESLGCNYKSTRGNKRGDKYSAGSEFNITSHMFRHTFAWFIIANRLGDLDDIKHQYKHLASSMTLVYTARGYETADELIGLFEDFQELLVDNIAQEIAQEASEGVLKGAGGEILNKGAKELVFSVKATEASSTGRTIKQIHFKDLNAYANFLVQNIRDIRGLPHGYCTGGSDCKLKNVGIPSGCVYCPNYVVTERQRVHWRAMKGFADRKLAVYYELPASKQADFELLAQSWKNTSKAASIILTDSNPLIVETTS</sequence>
<dbReference type="Proteomes" id="UP001143362">
    <property type="component" value="Unassembled WGS sequence"/>
</dbReference>
<reference evidence="2" key="1">
    <citation type="submission" date="2019-02" db="EMBL/GenBank/DDBJ databases">
        <authorList>
            <person name="Li S.-H."/>
        </authorList>
    </citation>
    <scope>NUCLEOTIDE SEQUENCE</scope>
    <source>
        <strain evidence="2">IMCC14734</strain>
    </source>
</reference>
<name>A0ABT3TL46_9GAMM</name>
<dbReference type="RefSeq" id="WP_279246746.1">
    <property type="nucleotide sequence ID" value="NZ_SHNN01000004.1"/>
</dbReference>
<evidence type="ECO:0000313" key="3">
    <source>
        <dbReference type="Proteomes" id="UP001143362"/>
    </source>
</evidence>
<dbReference type="InterPro" id="IPR011010">
    <property type="entry name" value="DNA_brk_join_enz"/>
</dbReference>
<evidence type="ECO:0008006" key="4">
    <source>
        <dbReference type="Google" id="ProtNLM"/>
    </source>
</evidence>
<protein>
    <recommendedName>
        <fullName evidence="4">Site-specific integrase</fullName>
    </recommendedName>
</protein>
<dbReference type="Gene3D" id="1.10.443.10">
    <property type="entry name" value="Intergrase catalytic core"/>
    <property type="match status" value="1"/>
</dbReference>
<accession>A0ABT3TL46</accession>
<evidence type="ECO:0000313" key="2">
    <source>
        <dbReference type="EMBL" id="MCX2982714.1"/>
    </source>
</evidence>
<evidence type="ECO:0000256" key="1">
    <source>
        <dbReference type="ARBA" id="ARBA00023172"/>
    </source>
</evidence>
<dbReference type="EMBL" id="SHNN01000004">
    <property type="protein sequence ID" value="MCX2982714.1"/>
    <property type="molecule type" value="Genomic_DNA"/>
</dbReference>
<keyword evidence="1" id="KW-0233">DNA recombination</keyword>
<dbReference type="InterPro" id="IPR013762">
    <property type="entry name" value="Integrase-like_cat_sf"/>
</dbReference>
<dbReference type="SUPFAM" id="SSF56349">
    <property type="entry name" value="DNA breaking-rejoining enzymes"/>
    <property type="match status" value="1"/>
</dbReference>